<reference evidence="2" key="2">
    <citation type="journal article" date="2022" name="Microbiol. Resour. Announc.">
        <title>Whole-Genome Sequence of Entomortierella parvispora E1425, a Mucoromycotan Fungus Associated with Burkholderiaceae-Related Endosymbiotic Bacteria.</title>
        <authorList>
            <person name="Herlambang A."/>
            <person name="Guo Y."/>
            <person name="Takashima Y."/>
            <person name="Narisawa K."/>
            <person name="Ohta H."/>
            <person name="Nishizawa T."/>
        </authorList>
    </citation>
    <scope>NUCLEOTIDE SEQUENCE</scope>
    <source>
        <strain evidence="2">E1425</strain>
    </source>
</reference>
<comment type="caution">
    <text evidence="2">The sequence shown here is derived from an EMBL/GenBank/DDBJ whole genome shotgun (WGS) entry which is preliminary data.</text>
</comment>
<evidence type="ECO:0000313" key="3">
    <source>
        <dbReference type="Proteomes" id="UP000827284"/>
    </source>
</evidence>
<dbReference type="EMBL" id="BQFW01000001">
    <property type="protein sequence ID" value="GJJ67989.1"/>
    <property type="molecule type" value="Genomic_DNA"/>
</dbReference>
<organism evidence="2 3">
    <name type="scientific">Entomortierella parvispora</name>
    <dbReference type="NCBI Taxonomy" id="205924"/>
    <lineage>
        <taxon>Eukaryota</taxon>
        <taxon>Fungi</taxon>
        <taxon>Fungi incertae sedis</taxon>
        <taxon>Mucoromycota</taxon>
        <taxon>Mortierellomycotina</taxon>
        <taxon>Mortierellomycetes</taxon>
        <taxon>Mortierellales</taxon>
        <taxon>Mortierellaceae</taxon>
        <taxon>Entomortierella</taxon>
    </lineage>
</organism>
<dbReference type="InterPro" id="IPR032675">
    <property type="entry name" value="LRR_dom_sf"/>
</dbReference>
<dbReference type="Gene3D" id="3.80.10.10">
    <property type="entry name" value="Ribonuclease Inhibitor"/>
    <property type="match status" value="1"/>
</dbReference>
<protein>
    <submittedName>
        <fullName evidence="2">Uncharacterized protein</fullName>
    </submittedName>
</protein>
<name>A0A9P3LRL7_9FUNG</name>
<sequence>MTKPPKVNQQPFRIASFCVPDGQVNPVLRISTRVDPVTGTHFILWREVQRLFDGTAKYALNDGCLVPFLEDDSFNELVPQRIAYCPDVVLNVVIGEPQLEADAPETTLTTVAPAVDDDEKDAVVLSSDVADLSIQEPQSPTADIATTCPPQNNTESLEEERSVPQADNAVLDKKTIVQESVTALPAEPAHVDQQTNVAPLDQNQAVLGTPFQLDDYPLPRLFVLLPTKLHLVHGVLKPHWRHFRLFFLCEYGAHTNQEGSGQINMVHWANHKGYDIKNPENLFPKIFNHILEVMKGIQCGSTFTMVPPATSTSSLAAVELQRIEAKTTMSIRALIDMTVEYFEGFKKCQPEPNPVLPHDFRKRTPPNAAMGMECRPMDTFLPQAKAGPHGNLFRTVTEDGDVYWLCREHSPEVKHTKIIQRLTKVVKLHANSSFKEGRVTIQLENETQARPFYEIFAQAKDVVHELEVYFNYNPTRAGFQALVDAVLKARLLSLVIRQNPGEDEVIRRRCDPLMALLATGRLRSAHFYLYNTIFEQIGKFSDLPSFSTVRHLSLRGGTMEQNHNALVQTFRKCTSLQSFHCCLVDPDLAPVIGRCIEACPTLEKFDLLWYCSTPDSIVSLMDKALALLSRKSKNSDGTDVKYSFRLLKVSTTDGMFDVERLEDGTVLLDESLRNHQSARSMFSRHGWALKSLTLKSYRQHVPQFNLGWWVESIDRKGGLCNLQSMTLDGSLIRQADRQPLLRILESSRGLKELSLTLPNVSDAAQVESMRWCLVHLGSWISTLHLTRKGNRNEVAHLLTRGVLPKLSELHVFAPRLRDDDIFWLTRLLATEPPVGVPEGITQGFRDLGLRKAFLNNMHVQEESWKELFKALDFSALRLLSIESSRFGRKQWDDLLECLPQSGRFKDEKGGALPVPLETLSLCGSPLATSDEAKDGTLQVAFEGRAPFAELFIQPQARYRPS</sequence>
<reference evidence="2" key="1">
    <citation type="submission" date="2021-11" db="EMBL/GenBank/DDBJ databases">
        <authorList>
            <person name="Herlambang A."/>
            <person name="Guo Y."/>
            <person name="Takashima Y."/>
            <person name="Nishizawa T."/>
        </authorList>
    </citation>
    <scope>NUCLEOTIDE SEQUENCE</scope>
    <source>
        <strain evidence="2">E1425</strain>
    </source>
</reference>
<dbReference type="SUPFAM" id="SSF52047">
    <property type="entry name" value="RNI-like"/>
    <property type="match status" value="1"/>
</dbReference>
<evidence type="ECO:0000256" key="1">
    <source>
        <dbReference type="SAM" id="MobiDB-lite"/>
    </source>
</evidence>
<feature type="region of interest" description="Disordered" evidence="1">
    <location>
        <begin position="137"/>
        <end position="160"/>
    </location>
</feature>
<gene>
    <name evidence="2" type="ORF">EMPS_00335</name>
</gene>
<dbReference type="OrthoDB" id="2437436at2759"/>
<keyword evidence="3" id="KW-1185">Reference proteome</keyword>
<proteinExistence type="predicted"/>
<evidence type="ECO:0000313" key="2">
    <source>
        <dbReference type="EMBL" id="GJJ67989.1"/>
    </source>
</evidence>
<dbReference type="AlphaFoldDB" id="A0A9P3LRL7"/>
<dbReference type="Proteomes" id="UP000827284">
    <property type="component" value="Unassembled WGS sequence"/>
</dbReference>
<accession>A0A9P3LRL7</accession>